<dbReference type="GO" id="GO:0030151">
    <property type="term" value="F:molybdenum ion binding"/>
    <property type="evidence" value="ECO:0007669"/>
    <property type="project" value="InterPro"/>
</dbReference>
<evidence type="ECO:0000313" key="1">
    <source>
        <dbReference type="EMBL" id="APD13594.1"/>
    </source>
</evidence>
<dbReference type="EMBL" id="CP010310">
    <property type="protein sequence ID" value="APD13594.1"/>
    <property type="molecule type" value="Genomic_DNA"/>
</dbReference>
<gene>
    <name evidence="2" type="ORF">NCTC13159_04049</name>
    <name evidence="1" type="ORF">RO07_01210</name>
</gene>
<dbReference type="RefSeq" id="WP_052266697.1">
    <property type="nucleotide sequence ID" value="NZ_CP010310.2"/>
</dbReference>
<dbReference type="Proteomes" id="UP000035086">
    <property type="component" value="Chromosome"/>
</dbReference>
<keyword evidence="3" id="KW-1185">Reference proteome</keyword>
<proteinExistence type="predicted"/>
<dbReference type="Pfam" id="PF04891">
    <property type="entry name" value="NifQ"/>
    <property type="match status" value="1"/>
</dbReference>
<evidence type="ECO:0000313" key="4">
    <source>
        <dbReference type="Proteomes" id="UP000254589"/>
    </source>
</evidence>
<reference evidence="3" key="1">
    <citation type="submission" date="2014-12" db="EMBL/GenBank/DDBJ databases">
        <title>Complete Genome Sequencing of Pandoraea pulmonicola DSM 16583.</title>
        <authorList>
            <person name="Chan K.-G."/>
        </authorList>
    </citation>
    <scope>NUCLEOTIDE SEQUENCE [LARGE SCALE GENOMIC DNA]</scope>
    <source>
        <strain evidence="3">DSM 16583</strain>
    </source>
</reference>
<name>A0AAJ4ZFS6_PANPU</name>
<evidence type="ECO:0000313" key="2">
    <source>
        <dbReference type="EMBL" id="SUA92515.1"/>
    </source>
</evidence>
<dbReference type="InterPro" id="IPR006975">
    <property type="entry name" value="NifQ"/>
</dbReference>
<dbReference type="GO" id="GO:0009399">
    <property type="term" value="P:nitrogen fixation"/>
    <property type="evidence" value="ECO:0007669"/>
    <property type="project" value="InterPro"/>
</dbReference>
<accession>A0AAJ4ZFS6</accession>
<dbReference type="Proteomes" id="UP000254589">
    <property type="component" value="Unassembled WGS sequence"/>
</dbReference>
<evidence type="ECO:0000313" key="3">
    <source>
        <dbReference type="Proteomes" id="UP000035086"/>
    </source>
</evidence>
<reference evidence="1" key="2">
    <citation type="submission" date="2016-11" db="EMBL/GenBank/DDBJ databases">
        <title>Complete Genome Sequencing of Pandoraea pulmonicola DSM 16583.</title>
        <authorList>
            <person name="Chan K.-G."/>
        </authorList>
    </citation>
    <scope>NUCLEOTIDE SEQUENCE</scope>
    <source>
        <strain evidence="1">DSM 16583</strain>
    </source>
</reference>
<sequence>MTDPLLLTPSHSRAEAAIFASLLAPNASPERIARLGLSGAALAGLLRRHFSPVAAGWQTLSASLPTPAWASHAIFVMEMREMLRRRADPILHPADAADMATVLATACLRPDHLWRDLGLTSRDDVTALLTHFFPSLVVENTANLRWKRFLAEACARAYGREPAPAPGCPGCEAYGECFSHLRQTSAPADPDAMSRER</sequence>
<dbReference type="KEGG" id="ppul:RO07_01210"/>
<protein>
    <submittedName>
        <fullName evidence="2">NifQ</fullName>
    </submittedName>
</protein>
<organism evidence="2 4">
    <name type="scientific">Pandoraea pulmonicola</name>
    <dbReference type="NCBI Taxonomy" id="93221"/>
    <lineage>
        <taxon>Bacteria</taxon>
        <taxon>Pseudomonadati</taxon>
        <taxon>Pseudomonadota</taxon>
        <taxon>Betaproteobacteria</taxon>
        <taxon>Burkholderiales</taxon>
        <taxon>Burkholderiaceae</taxon>
        <taxon>Pandoraea</taxon>
    </lineage>
</organism>
<dbReference type="AlphaFoldDB" id="A0AAJ4ZFS6"/>
<dbReference type="EMBL" id="UGSJ01000001">
    <property type="protein sequence ID" value="SUA92515.1"/>
    <property type="molecule type" value="Genomic_DNA"/>
</dbReference>
<reference evidence="2 4" key="3">
    <citation type="submission" date="2018-06" db="EMBL/GenBank/DDBJ databases">
        <authorList>
            <consortium name="Pathogen Informatics"/>
            <person name="Doyle S."/>
        </authorList>
    </citation>
    <scope>NUCLEOTIDE SEQUENCE [LARGE SCALE GENOMIC DNA]</scope>
    <source>
        <strain evidence="2 4">NCTC13159</strain>
    </source>
</reference>